<dbReference type="SUPFAM" id="SSF54285">
    <property type="entry name" value="MoaD/ThiS"/>
    <property type="match status" value="1"/>
</dbReference>
<proteinExistence type="predicted"/>
<dbReference type="Pfam" id="PF01927">
    <property type="entry name" value="Mut7-C"/>
    <property type="match status" value="1"/>
</dbReference>
<comment type="caution">
    <text evidence="3">The sequence shown here is derived from an EMBL/GenBank/DDBJ whole genome shotgun (WGS) entry which is preliminary data.</text>
</comment>
<dbReference type="Pfam" id="PF14451">
    <property type="entry name" value="Ub-Mut7C"/>
    <property type="match status" value="1"/>
</dbReference>
<dbReference type="EMBL" id="DSZY01000005">
    <property type="protein sequence ID" value="HGU39752.1"/>
    <property type="molecule type" value="Genomic_DNA"/>
</dbReference>
<name>A0A7C4CD26_9BACT</name>
<dbReference type="PANTHER" id="PTHR39081:SF1">
    <property type="entry name" value="MUT7-C RNASE DOMAIN-CONTAINING PROTEIN"/>
    <property type="match status" value="1"/>
</dbReference>
<feature type="domain" description="Mut7-C RNAse" evidence="1">
    <location>
        <begin position="93"/>
        <end position="235"/>
    </location>
</feature>
<reference evidence="3" key="1">
    <citation type="journal article" date="2020" name="mSystems">
        <title>Genome- and Community-Level Interaction Insights into Carbon Utilization and Element Cycling Functions of Hydrothermarchaeota in Hydrothermal Sediment.</title>
        <authorList>
            <person name="Zhou Z."/>
            <person name="Liu Y."/>
            <person name="Xu W."/>
            <person name="Pan J."/>
            <person name="Luo Z.H."/>
            <person name="Li M."/>
        </authorList>
    </citation>
    <scope>NUCLEOTIDE SEQUENCE [LARGE SCALE GENOMIC DNA]</scope>
    <source>
        <strain evidence="3">SpSt-609</strain>
    </source>
</reference>
<evidence type="ECO:0000313" key="3">
    <source>
        <dbReference type="EMBL" id="HGU39752.1"/>
    </source>
</evidence>
<dbReference type="InterPro" id="IPR027798">
    <property type="entry name" value="Ub_Mut7C"/>
</dbReference>
<feature type="domain" description="Ubiquitin Mut7-C" evidence="2">
    <location>
        <begin position="29"/>
        <end position="75"/>
    </location>
</feature>
<gene>
    <name evidence="3" type="ORF">ENT77_00915</name>
</gene>
<dbReference type="InterPro" id="IPR016155">
    <property type="entry name" value="Mopterin_synth/thiamin_S_b"/>
</dbReference>
<accession>A0A7C4CD26</accession>
<evidence type="ECO:0008006" key="4">
    <source>
        <dbReference type="Google" id="ProtNLM"/>
    </source>
</evidence>
<evidence type="ECO:0000259" key="1">
    <source>
        <dbReference type="Pfam" id="PF01927"/>
    </source>
</evidence>
<organism evidence="3">
    <name type="scientific">Fervidobacterium thailandense</name>
    <dbReference type="NCBI Taxonomy" id="1008305"/>
    <lineage>
        <taxon>Bacteria</taxon>
        <taxon>Thermotogati</taxon>
        <taxon>Thermotogota</taxon>
        <taxon>Thermotogae</taxon>
        <taxon>Thermotogales</taxon>
        <taxon>Fervidobacteriaceae</taxon>
        <taxon>Fervidobacterium</taxon>
    </lineage>
</organism>
<protein>
    <recommendedName>
        <fullName evidence="4">Twitching motility protein PilT</fullName>
    </recommendedName>
</protein>
<evidence type="ECO:0000259" key="2">
    <source>
        <dbReference type="Pfam" id="PF14451"/>
    </source>
</evidence>
<dbReference type="PANTHER" id="PTHR39081">
    <property type="entry name" value="MUT7-C DOMAIN-CONTAINING PROTEIN"/>
    <property type="match status" value="1"/>
</dbReference>
<dbReference type="InterPro" id="IPR002782">
    <property type="entry name" value="Mut7-C_RNAse_dom"/>
</dbReference>
<dbReference type="AlphaFoldDB" id="A0A7C4CD26"/>
<sequence>MSLSVKIRFFGSLCDLTKGRHLFEFVPGVNQTIKDCIERLGVPHTEVSFITLNGSFVDFSRVVCDGETYFVYPESDLPIEDVYLVSPRFVGEPRFVLDIHLGKLAKLLRIFGIYAEYGILDDDEIVARGVSMGYVILTKDRKLLMRKEIKYGYVVRSDDPYEQFDEVYRKYNLGKWASPFSRCLVCNGEILEVDKRVVEGRVPIRVFELNERFGVCSSCGKIYWPGTHYEHMEAFVSRYLPRRVLDPF</sequence>